<organism evidence="1 2">
    <name type="scientific">Phlebia brevispora</name>
    <dbReference type="NCBI Taxonomy" id="194682"/>
    <lineage>
        <taxon>Eukaryota</taxon>
        <taxon>Fungi</taxon>
        <taxon>Dikarya</taxon>
        <taxon>Basidiomycota</taxon>
        <taxon>Agaricomycotina</taxon>
        <taxon>Agaricomycetes</taxon>
        <taxon>Polyporales</taxon>
        <taxon>Meruliaceae</taxon>
        <taxon>Phlebia</taxon>
    </lineage>
</organism>
<sequence length="272" mass="29882">MTTLPSFVELMASLGLENRDSSSDSQSLNRHSRSSSYSSSSSIISQTSSDSSPSLVNRVPLHSPSIVVSGSPGKDVEMDRRRHHIRYSPYSPAISHIRRGSLPTNVKEEELEDQLRAGSSSPRRLSPPRSVGRRSSAVGLTNGTKRPQKLTLDADLIANMPISTFLRRKTPQSSPISPTFPCRSKRSSSPSLPVSIPTLPTFFFPQQQAQPFATGNMSSDTDDDMMSDSSASLGPTRRQRKPAGRQRSTSRLSEPALSTRRNRHRRRISPLA</sequence>
<protein>
    <submittedName>
        <fullName evidence="1">Uncharacterized protein</fullName>
    </submittedName>
</protein>
<evidence type="ECO:0000313" key="2">
    <source>
        <dbReference type="Proteomes" id="UP001148662"/>
    </source>
</evidence>
<accession>A0ACC1S8W2</accession>
<keyword evidence="2" id="KW-1185">Reference proteome</keyword>
<dbReference type="EMBL" id="JANHOG010001610">
    <property type="protein sequence ID" value="KAJ3534379.1"/>
    <property type="molecule type" value="Genomic_DNA"/>
</dbReference>
<name>A0ACC1S8W2_9APHY</name>
<evidence type="ECO:0000313" key="1">
    <source>
        <dbReference type="EMBL" id="KAJ3534379.1"/>
    </source>
</evidence>
<gene>
    <name evidence="1" type="ORF">NM688_g7148</name>
</gene>
<reference evidence="1" key="1">
    <citation type="submission" date="2022-07" db="EMBL/GenBank/DDBJ databases">
        <title>Genome Sequence of Phlebia brevispora.</title>
        <authorList>
            <person name="Buettner E."/>
        </authorList>
    </citation>
    <scope>NUCLEOTIDE SEQUENCE</scope>
    <source>
        <strain evidence="1">MPL23</strain>
    </source>
</reference>
<dbReference type="Proteomes" id="UP001148662">
    <property type="component" value="Unassembled WGS sequence"/>
</dbReference>
<proteinExistence type="predicted"/>
<comment type="caution">
    <text evidence="1">The sequence shown here is derived from an EMBL/GenBank/DDBJ whole genome shotgun (WGS) entry which is preliminary data.</text>
</comment>